<dbReference type="EMBL" id="LDEV01003318">
    <property type="protein sequence ID" value="KLJ06014.1"/>
    <property type="molecule type" value="Genomic_DNA"/>
</dbReference>
<organism evidence="2 3">
    <name type="scientific">Blastomyces silverae</name>
    <dbReference type="NCBI Taxonomy" id="2060906"/>
    <lineage>
        <taxon>Eukaryota</taxon>
        <taxon>Fungi</taxon>
        <taxon>Dikarya</taxon>
        <taxon>Ascomycota</taxon>
        <taxon>Pezizomycotina</taxon>
        <taxon>Eurotiomycetes</taxon>
        <taxon>Eurotiomycetidae</taxon>
        <taxon>Onygenales</taxon>
        <taxon>Ajellomycetaceae</taxon>
        <taxon>Blastomyces</taxon>
    </lineage>
</organism>
<dbReference type="AlphaFoldDB" id="A0A0H1B3K1"/>
<sequence length="164" mass="17569">MERSTLGGNCSRLGELTSVRTNFKTNVPISRRSWSPQSSTVSSVLRNQLPARPLATRQPIAIITTVESKPAIRDISLGNHSIASYEASPDISGDTRLVQFCASGSPRYAFLGKRGCGRGQRPRQSTSKPNARPGVRGASRSEAPVDKLTFCPKGPNSDAVNLSS</sequence>
<comment type="caution">
    <text evidence="2">The sequence shown here is derived from an EMBL/GenBank/DDBJ whole genome shotgun (WGS) entry which is preliminary data.</text>
</comment>
<proteinExistence type="predicted"/>
<evidence type="ECO:0000313" key="3">
    <source>
        <dbReference type="Proteomes" id="UP000053573"/>
    </source>
</evidence>
<keyword evidence="3" id="KW-1185">Reference proteome</keyword>
<protein>
    <submittedName>
        <fullName evidence="2">Uncharacterized protein</fullName>
    </submittedName>
</protein>
<evidence type="ECO:0000313" key="2">
    <source>
        <dbReference type="EMBL" id="KLJ06014.1"/>
    </source>
</evidence>
<gene>
    <name evidence="2" type="ORF">EMPG_10539</name>
</gene>
<reference evidence="3" key="1">
    <citation type="journal article" date="2015" name="PLoS Genet.">
        <title>The dynamic genome and transcriptome of the human fungal pathogen Blastomyces and close relative Emmonsia.</title>
        <authorList>
            <person name="Munoz J.F."/>
            <person name="Gauthier G.M."/>
            <person name="Desjardins C.A."/>
            <person name="Gallo J.E."/>
            <person name="Holder J."/>
            <person name="Sullivan T.D."/>
            <person name="Marty A.J."/>
            <person name="Carmen J.C."/>
            <person name="Chen Z."/>
            <person name="Ding L."/>
            <person name="Gujja S."/>
            <person name="Magrini V."/>
            <person name="Misas E."/>
            <person name="Mitreva M."/>
            <person name="Priest M."/>
            <person name="Saif S."/>
            <person name="Whiston E.A."/>
            <person name="Young S."/>
            <person name="Zeng Q."/>
            <person name="Goldman W.E."/>
            <person name="Mardis E.R."/>
            <person name="Taylor J.W."/>
            <person name="McEwen J.G."/>
            <person name="Clay O.K."/>
            <person name="Klein B.S."/>
            <person name="Cuomo C.A."/>
        </authorList>
    </citation>
    <scope>NUCLEOTIDE SEQUENCE [LARGE SCALE GENOMIC DNA]</scope>
    <source>
        <strain evidence="3">UAMH 139</strain>
    </source>
</reference>
<name>A0A0H1B3K1_9EURO</name>
<dbReference type="Proteomes" id="UP000053573">
    <property type="component" value="Unassembled WGS sequence"/>
</dbReference>
<accession>A0A0H1B3K1</accession>
<feature type="region of interest" description="Disordered" evidence="1">
    <location>
        <begin position="112"/>
        <end position="164"/>
    </location>
</feature>
<evidence type="ECO:0000256" key="1">
    <source>
        <dbReference type="SAM" id="MobiDB-lite"/>
    </source>
</evidence>